<comment type="caution">
    <text evidence="1">The sequence shown here is derived from an EMBL/GenBank/DDBJ whole genome shotgun (WGS) entry which is preliminary data.</text>
</comment>
<reference evidence="2" key="1">
    <citation type="journal article" date="2023" name="Front. Plant Sci.">
        <title>Chromosomal-level genome assembly of Melastoma candidum provides insights into trichome evolution.</title>
        <authorList>
            <person name="Zhong Y."/>
            <person name="Wu W."/>
            <person name="Sun C."/>
            <person name="Zou P."/>
            <person name="Liu Y."/>
            <person name="Dai S."/>
            <person name="Zhou R."/>
        </authorList>
    </citation>
    <scope>NUCLEOTIDE SEQUENCE [LARGE SCALE GENOMIC DNA]</scope>
</reference>
<dbReference type="Proteomes" id="UP001057402">
    <property type="component" value="Chromosome 9"/>
</dbReference>
<evidence type="ECO:0000313" key="1">
    <source>
        <dbReference type="EMBL" id="KAI4326745.1"/>
    </source>
</evidence>
<name>A0ACB9MS14_9MYRT</name>
<evidence type="ECO:0000313" key="2">
    <source>
        <dbReference type="Proteomes" id="UP001057402"/>
    </source>
</evidence>
<dbReference type="EMBL" id="CM042888">
    <property type="protein sequence ID" value="KAI4326745.1"/>
    <property type="molecule type" value="Genomic_DNA"/>
</dbReference>
<gene>
    <name evidence="1" type="ORF">MLD38_032024</name>
</gene>
<organism evidence="1 2">
    <name type="scientific">Melastoma candidum</name>
    <dbReference type="NCBI Taxonomy" id="119954"/>
    <lineage>
        <taxon>Eukaryota</taxon>
        <taxon>Viridiplantae</taxon>
        <taxon>Streptophyta</taxon>
        <taxon>Embryophyta</taxon>
        <taxon>Tracheophyta</taxon>
        <taxon>Spermatophyta</taxon>
        <taxon>Magnoliopsida</taxon>
        <taxon>eudicotyledons</taxon>
        <taxon>Gunneridae</taxon>
        <taxon>Pentapetalae</taxon>
        <taxon>rosids</taxon>
        <taxon>malvids</taxon>
        <taxon>Myrtales</taxon>
        <taxon>Melastomataceae</taxon>
        <taxon>Melastomatoideae</taxon>
        <taxon>Melastomateae</taxon>
        <taxon>Melastoma</taxon>
    </lineage>
</organism>
<sequence>MKGLGECSAERPGIFGKHVCALHGGCCFWHCCGYQSGSLPFLPNFLVDIKGPAMAFLPVLAFEGGTIRNISKFEPGPLISVRVVKANPGTNPELSCTDGVLLVLGRAAEFGPLKEGFMLECITSLSRMLPLLANLFAQFWRNLGRSCLFEI</sequence>
<keyword evidence="2" id="KW-1185">Reference proteome</keyword>
<proteinExistence type="predicted"/>
<protein>
    <submittedName>
        <fullName evidence="1">Uncharacterized protein</fullName>
    </submittedName>
</protein>
<accession>A0ACB9MS14</accession>